<evidence type="ECO:0000256" key="1">
    <source>
        <dbReference type="ARBA" id="ARBA00004496"/>
    </source>
</evidence>
<sequence>MKSRAPQLHLEYRFYKQLGSGVHTELLFNGVLRMVCNQEYLEITLSKLKLNFVVFFLLLKISRMEYVHSKNLIYRDVKPENFLIGRPGNKTQQIIHIIDFGLAKEYIDPENKKHIPYREHKSLTGTARYMSIHTHLGKEQSRRDDLEALGHMFMYFLRGSLPWQGLKADTLKERYQKIGDTKRATPIEVLCENFPEEMATYLRYVRRLDFFEKPDYDYLRKLFTDLLDRKGYMFDYEYDWIGKPLPTPVGSIHSDPAPSSNREAYQHRDKMQQSKNQPEKDPDFSSTPSVLDSPFYLLRIYAVTFETIAIAIEKDYFDIKMTVYDSLLYKCKVLMNGFPPFKDLLEIPTEKKKFKEMDKADRSNEQLTIATVKFRSFVSFS</sequence>
<dbReference type="Pfam" id="PF12605">
    <property type="entry name" value="CK1gamma_C"/>
    <property type="match status" value="1"/>
</dbReference>
<keyword evidence="8 13" id="KW-0418">Kinase</keyword>
<comment type="similarity">
    <text evidence="2">Belongs to the protein kinase superfamily. CK1 Ser/Thr protein kinase family. Casein kinase I subfamily.</text>
</comment>
<dbReference type="PROSITE" id="PS00108">
    <property type="entry name" value="PROTEIN_KINASE_ST"/>
    <property type="match status" value="1"/>
</dbReference>
<keyword evidence="5" id="KW-0723">Serine/threonine-protein kinase</keyword>
<dbReference type="SMART" id="SM00220">
    <property type="entry name" value="S_TKc"/>
    <property type="match status" value="1"/>
</dbReference>
<keyword evidence="6" id="KW-0808">Transferase</keyword>
<dbReference type="Gene3D" id="1.10.510.10">
    <property type="entry name" value="Transferase(Phosphotransferase) domain 1"/>
    <property type="match status" value="1"/>
</dbReference>
<dbReference type="AlphaFoldDB" id="A0A2I0UK53"/>
<comment type="subcellular location">
    <subcellularLocation>
        <location evidence="1">Cytoplasm</location>
    </subcellularLocation>
</comment>
<feature type="region of interest" description="Disordered" evidence="11">
    <location>
        <begin position="251"/>
        <end position="287"/>
    </location>
</feature>
<protein>
    <recommendedName>
        <fullName evidence="3">non-specific serine/threonine protein kinase</fullName>
        <ecNumber evidence="3">2.7.11.1</ecNumber>
    </recommendedName>
</protein>
<keyword evidence="14" id="KW-1185">Reference proteome</keyword>
<accession>A0A2I0UK53</accession>
<evidence type="ECO:0000256" key="7">
    <source>
        <dbReference type="ARBA" id="ARBA00022687"/>
    </source>
</evidence>
<dbReference type="InterPro" id="IPR008271">
    <property type="entry name" value="Ser/Thr_kinase_AS"/>
</dbReference>
<dbReference type="GO" id="GO:0004674">
    <property type="term" value="F:protein serine/threonine kinase activity"/>
    <property type="evidence" value="ECO:0007669"/>
    <property type="project" value="UniProtKB-KW"/>
</dbReference>
<evidence type="ECO:0000256" key="3">
    <source>
        <dbReference type="ARBA" id="ARBA00012513"/>
    </source>
</evidence>
<keyword evidence="7" id="KW-0879">Wnt signaling pathway</keyword>
<name>A0A2I0UK53_LIMLA</name>
<dbReference type="OrthoDB" id="5800476at2759"/>
<dbReference type="GO" id="GO:0016055">
    <property type="term" value="P:Wnt signaling pathway"/>
    <property type="evidence" value="ECO:0007669"/>
    <property type="project" value="UniProtKB-KW"/>
</dbReference>
<comment type="catalytic activity">
    <reaction evidence="10">
        <text>L-seryl-[protein] + ATP = O-phospho-L-seryl-[protein] + ADP + H(+)</text>
        <dbReference type="Rhea" id="RHEA:17989"/>
        <dbReference type="Rhea" id="RHEA-COMP:9863"/>
        <dbReference type="Rhea" id="RHEA-COMP:11604"/>
        <dbReference type="ChEBI" id="CHEBI:15378"/>
        <dbReference type="ChEBI" id="CHEBI:29999"/>
        <dbReference type="ChEBI" id="CHEBI:30616"/>
        <dbReference type="ChEBI" id="CHEBI:83421"/>
        <dbReference type="ChEBI" id="CHEBI:456216"/>
        <dbReference type="EC" id="2.7.11.1"/>
    </reaction>
</comment>
<evidence type="ECO:0000256" key="10">
    <source>
        <dbReference type="ARBA" id="ARBA00048679"/>
    </source>
</evidence>
<comment type="catalytic activity">
    <reaction evidence="9">
        <text>L-threonyl-[protein] + ATP = O-phospho-L-threonyl-[protein] + ADP + H(+)</text>
        <dbReference type="Rhea" id="RHEA:46608"/>
        <dbReference type="Rhea" id="RHEA-COMP:11060"/>
        <dbReference type="Rhea" id="RHEA-COMP:11605"/>
        <dbReference type="ChEBI" id="CHEBI:15378"/>
        <dbReference type="ChEBI" id="CHEBI:30013"/>
        <dbReference type="ChEBI" id="CHEBI:30616"/>
        <dbReference type="ChEBI" id="CHEBI:61977"/>
        <dbReference type="ChEBI" id="CHEBI:456216"/>
        <dbReference type="EC" id="2.7.11.1"/>
    </reaction>
</comment>
<dbReference type="Proteomes" id="UP000233556">
    <property type="component" value="Unassembled WGS sequence"/>
</dbReference>
<evidence type="ECO:0000259" key="12">
    <source>
        <dbReference type="PROSITE" id="PS50011"/>
    </source>
</evidence>
<dbReference type="EC" id="2.7.11.1" evidence="3"/>
<evidence type="ECO:0000256" key="8">
    <source>
        <dbReference type="ARBA" id="ARBA00022777"/>
    </source>
</evidence>
<dbReference type="InterPro" id="IPR022247">
    <property type="entry name" value="Casein_kinase-1_gamma_C"/>
</dbReference>
<feature type="domain" description="Protein kinase" evidence="12">
    <location>
        <begin position="1"/>
        <end position="227"/>
    </location>
</feature>
<feature type="compositionally biased region" description="Basic and acidic residues" evidence="11">
    <location>
        <begin position="264"/>
        <end position="283"/>
    </location>
</feature>
<reference evidence="14" key="1">
    <citation type="submission" date="2017-11" db="EMBL/GenBank/DDBJ databases">
        <authorList>
            <person name="Lima N.C."/>
            <person name="Parody-Merino A.M."/>
            <person name="Battley P.F."/>
            <person name="Fidler A.E."/>
            <person name="Prosdocimi F."/>
        </authorList>
    </citation>
    <scope>NUCLEOTIDE SEQUENCE [LARGE SCALE GENOMIC DNA]</scope>
</reference>
<dbReference type="Pfam" id="PF00069">
    <property type="entry name" value="Pkinase"/>
    <property type="match status" value="1"/>
</dbReference>
<dbReference type="InterPro" id="IPR011009">
    <property type="entry name" value="Kinase-like_dom_sf"/>
</dbReference>
<dbReference type="FunFam" id="1.10.510.10:FF:001123">
    <property type="entry name" value="CK1/CK1/CK1-D protein kinase"/>
    <property type="match status" value="1"/>
</dbReference>
<dbReference type="InterPro" id="IPR000719">
    <property type="entry name" value="Prot_kinase_dom"/>
</dbReference>
<dbReference type="PANTHER" id="PTHR11909">
    <property type="entry name" value="CASEIN KINASE-RELATED"/>
    <property type="match status" value="1"/>
</dbReference>
<proteinExistence type="inferred from homology"/>
<dbReference type="InterPro" id="IPR050235">
    <property type="entry name" value="CK1_Ser-Thr_kinase"/>
</dbReference>
<dbReference type="PROSITE" id="PS50011">
    <property type="entry name" value="PROTEIN_KINASE_DOM"/>
    <property type="match status" value="1"/>
</dbReference>
<dbReference type="GO" id="GO:0005737">
    <property type="term" value="C:cytoplasm"/>
    <property type="evidence" value="ECO:0007669"/>
    <property type="project" value="UniProtKB-SubCell"/>
</dbReference>
<evidence type="ECO:0000256" key="2">
    <source>
        <dbReference type="ARBA" id="ARBA00005926"/>
    </source>
</evidence>
<dbReference type="SUPFAM" id="SSF56112">
    <property type="entry name" value="Protein kinase-like (PK-like)"/>
    <property type="match status" value="1"/>
</dbReference>
<dbReference type="GO" id="GO:0005524">
    <property type="term" value="F:ATP binding"/>
    <property type="evidence" value="ECO:0007669"/>
    <property type="project" value="InterPro"/>
</dbReference>
<evidence type="ECO:0000256" key="11">
    <source>
        <dbReference type="SAM" id="MobiDB-lite"/>
    </source>
</evidence>
<gene>
    <name evidence="13" type="ORF">llap_3274</name>
</gene>
<evidence type="ECO:0000256" key="4">
    <source>
        <dbReference type="ARBA" id="ARBA00022490"/>
    </source>
</evidence>
<organism evidence="13 14">
    <name type="scientific">Limosa lapponica baueri</name>
    <dbReference type="NCBI Taxonomy" id="1758121"/>
    <lineage>
        <taxon>Eukaryota</taxon>
        <taxon>Metazoa</taxon>
        <taxon>Chordata</taxon>
        <taxon>Craniata</taxon>
        <taxon>Vertebrata</taxon>
        <taxon>Euteleostomi</taxon>
        <taxon>Archelosauria</taxon>
        <taxon>Archosauria</taxon>
        <taxon>Dinosauria</taxon>
        <taxon>Saurischia</taxon>
        <taxon>Theropoda</taxon>
        <taxon>Coelurosauria</taxon>
        <taxon>Aves</taxon>
        <taxon>Neognathae</taxon>
        <taxon>Neoaves</taxon>
        <taxon>Charadriiformes</taxon>
        <taxon>Scolopacidae</taxon>
        <taxon>Limosa</taxon>
    </lineage>
</organism>
<keyword evidence="4" id="KW-0963">Cytoplasm</keyword>
<evidence type="ECO:0000256" key="9">
    <source>
        <dbReference type="ARBA" id="ARBA00047899"/>
    </source>
</evidence>
<reference evidence="14" key="2">
    <citation type="submission" date="2017-12" db="EMBL/GenBank/DDBJ databases">
        <title>Genome sequence of the Bar-tailed Godwit (Limosa lapponica baueri).</title>
        <authorList>
            <person name="Lima N.C.B."/>
            <person name="Parody-Merino A.M."/>
            <person name="Battley P.F."/>
            <person name="Fidler A.E."/>
            <person name="Prosdocimi F."/>
        </authorList>
    </citation>
    <scope>NUCLEOTIDE SEQUENCE [LARGE SCALE GENOMIC DNA]</scope>
</reference>
<evidence type="ECO:0000256" key="5">
    <source>
        <dbReference type="ARBA" id="ARBA00022527"/>
    </source>
</evidence>
<evidence type="ECO:0000313" key="13">
    <source>
        <dbReference type="EMBL" id="PKU46425.1"/>
    </source>
</evidence>
<evidence type="ECO:0000256" key="6">
    <source>
        <dbReference type="ARBA" id="ARBA00022679"/>
    </source>
</evidence>
<evidence type="ECO:0000313" key="14">
    <source>
        <dbReference type="Proteomes" id="UP000233556"/>
    </source>
</evidence>
<dbReference type="EMBL" id="KZ505711">
    <property type="protein sequence ID" value="PKU46425.1"/>
    <property type="molecule type" value="Genomic_DNA"/>
</dbReference>